<dbReference type="InterPro" id="IPR013785">
    <property type="entry name" value="Aldolase_TIM"/>
</dbReference>
<keyword evidence="5" id="KW-1185">Reference proteome</keyword>
<dbReference type="InterPro" id="IPR002220">
    <property type="entry name" value="DapA-like"/>
</dbReference>
<accession>A0ABS5FXN5</accession>
<gene>
    <name evidence="4" type="ORF">JQ615_40285</name>
</gene>
<dbReference type="PRINTS" id="PR00146">
    <property type="entry name" value="DHPICSNTHASE"/>
</dbReference>
<evidence type="ECO:0000313" key="4">
    <source>
        <dbReference type="EMBL" id="MBR0801591.1"/>
    </source>
</evidence>
<protein>
    <submittedName>
        <fullName evidence="4">Dihydrodipicolinate synthase family protein</fullName>
    </submittedName>
</protein>
<dbReference type="RefSeq" id="WP_212495555.1">
    <property type="nucleotide sequence ID" value="NZ_JAFCJH010000090.1"/>
</dbReference>
<dbReference type="PANTHER" id="PTHR12128">
    <property type="entry name" value="DIHYDRODIPICOLINATE SYNTHASE"/>
    <property type="match status" value="1"/>
</dbReference>
<dbReference type="SUPFAM" id="SSF51569">
    <property type="entry name" value="Aldolase"/>
    <property type="match status" value="1"/>
</dbReference>
<name>A0ABS5FXN5_9BRAD</name>
<dbReference type="Gene3D" id="3.20.20.70">
    <property type="entry name" value="Aldolase class I"/>
    <property type="match status" value="1"/>
</dbReference>
<dbReference type="Pfam" id="PF00701">
    <property type="entry name" value="DHDPS"/>
    <property type="match status" value="1"/>
</dbReference>
<comment type="caution">
    <text evidence="4">The sequence shown here is derived from an EMBL/GenBank/DDBJ whole genome shotgun (WGS) entry which is preliminary data.</text>
</comment>
<proteinExistence type="inferred from homology"/>
<evidence type="ECO:0000256" key="3">
    <source>
        <dbReference type="PIRNR" id="PIRNR001365"/>
    </source>
</evidence>
<dbReference type="PIRSF" id="PIRSF001365">
    <property type="entry name" value="DHDPS"/>
    <property type="match status" value="1"/>
</dbReference>
<dbReference type="PANTHER" id="PTHR12128:SF66">
    <property type="entry name" value="4-HYDROXY-2-OXOGLUTARATE ALDOLASE, MITOCHONDRIAL"/>
    <property type="match status" value="1"/>
</dbReference>
<dbReference type="Proteomes" id="UP001315278">
    <property type="component" value="Unassembled WGS sequence"/>
</dbReference>
<dbReference type="SMART" id="SM01130">
    <property type="entry name" value="DHDPS"/>
    <property type="match status" value="1"/>
</dbReference>
<sequence>MVNLKGLSAFPITPSNRDGQVDAGALRALLEPLIAAKVDSVGLLGSTGSYPYFSRDERRRAVQAAVTLAGGSVPILVGIGALRTDEAVRLAQDARDAGAAAGLLAPVSYTPLTDDEVFEHFQTVARESGLPICIYDNPGTTHFRFTPALIGRLSRVAGIIAVKSPAPDVSGVSGHVEALRAVVPSGFSLGYSADWNCTEALLAGGETWYSVVAGLFPRISLEIVRAAASGDGARARQLDERLQPVWHLFKTFSSLRVVYAIANIRGVCAAEPPRPILPLPASAQAQVRKVLAELEVD</sequence>
<dbReference type="EMBL" id="JAFCJH010000090">
    <property type="protein sequence ID" value="MBR0801591.1"/>
    <property type="molecule type" value="Genomic_DNA"/>
</dbReference>
<keyword evidence="2 3" id="KW-0456">Lyase</keyword>
<dbReference type="CDD" id="cd00408">
    <property type="entry name" value="DHDPS-like"/>
    <property type="match status" value="1"/>
</dbReference>
<evidence type="ECO:0000256" key="2">
    <source>
        <dbReference type="ARBA" id="ARBA00023239"/>
    </source>
</evidence>
<evidence type="ECO:0000256" key="1">
    <source>
        <dbReference type="ARBA" id="ARBA00007592"/>
    </source>
</evidence>
<organism evidence="4 5">
    <name type="scientific">Bradyrhizobium jicamae</name>
    <dbReference type="NCBI Taxonomy" id="280332"/>
    <lineage>
        <taxon>Bacteria</taxon>
        <taxon>Pseudomonadati</taxon>
        <taxon>Pseudomonadota</taxon>
        <taxon>Alphaproteobacteria</taxon>
        <taxon>Hyphomicrobiales</taxon>
        <taxon>Nitrobacteraceae</taxon>
        <taxon>Bradyrhizobium</taxon>
    </lineage>
</organism>
<evidence type="ECO:0000313" key="5">
    <source>
        <dbReference type="Proteomes" id="UP001315278"/>
    </source>
</evidence>
<comment type="similarity">
    <text evidence="1 3">Belongs to the DapA family.</text>
</comment>
<reference evidence="5" key="1">
    <citation type="journal article" date="2021" name="ISME J.">
        <title>Evolutionary origin and ecological implication of a unique nif island in free-living Bradyrhizobium lineages.</title>
        <authorList>
            <person name="Tao J."/>
        </authorList>
    </citation>
    <scope>NUCLEOTIDE SEQUENCE [LARGE SCALE GENOMIC DNA]</scope>
    <source>
        <strain evidence="5">SZCCT0434</strain>
    </source>
</reference>